<protein>
    <submittedName>
        <fullName evidence="2">Uncharacterized protein</fullName>
    </submittedName>
</protein>
<evidence type="ECO:0000256" key="1">
    <source>
        <dbReference type="SAM" id="Phobius"/>
    </source>
</evidence>
<reference evidence="2" key="1">
    <citation type="submission" date="2023-07" db="EMBL/GenBank/DDBJ databases">
        <title>Brevundimonas soil sp. nov., isolated from the soil of chemical plant.</title>
        <authorList>
            <person name="Wu N."/>
        </authorList>
    </citation>
    <scope>NUCLEOTIDE SEQUENCE</scope>
    <source>
        <strain evidence="2">XZ-24</strain>
    </source>
</reference>
<organism evidence="2 3">
    <name type="scientific">Peiella sedimenti</name>
    <dbReference type="NCBI Taxonomy" id="3061083"/>
    <lineage>
        <taxon>Bacteria</taxon>
        <taxon>Pseudomonadati</taxon>
        <taxon>Pseudomonadota</taxon>
        <taxon>Alphaproteobacteria</taxon>
        <taxon>Caulobacterales</taxon>
        <taxon>Caulobacteraceae</taxon>
        <taxon>Peiella</taxon>
    </lineage>
</organism>
<proteinExistence type="predicted"/>
<feature type="transmembrane region" description="Helical" evidence="1">
    <location>
        <begin position="12"/>
        <end position="33"/>
    </location>
</feature>
<dbReference type="Proteomes" id="UP001169063">
    <property type="component" value="Unassembled WGS sequence"/>
</dbReference>
<keyword evidence="1" id="KW-0472">Membrane</keyword>
<name>A0ABT8SLF0_9CAUL</name>
<gene>
    <name evidence="2" type="ORF">Q0812_08050</name>
</gene>
<keyword evidence="1" id="KW-1133">Transmembrane helix</keyword>
<dbReference type="RefSeq" id="WP_302109812.1">
    <property type="nucleotide sequence ID" value="NZ_JAUKTR010000003.1"/>
</dbReference>
<keyword evidence="1" id="KW-0812">Transmembrane</keyword>
<feature type="transmembrane region" description="Helical" evidence="1">
    <location>
        <begin position="45"/>
        <end position="66"/>
    </location>
</feature>
<sequence length="79" mass="8374">MSRLLKTFLGGVAHLCLIGGPLLGVVAIAAAFLPTPDSARVTVGLMTGVYVTFLGLLIGGVLRLLLSIDDRLERLEQNR</sequence>
<comment type="caution">
    <text evidence="2">The sequence shown here is derived from an EMBL/GenBank/DDBJ whole genome shotgun (WGS) entry which is preliminary data.</text>
</comment>
<evidence type="ECO:0000313" key="3">
    <source>
        <dbReference type="Proteomes" id="UP001169063"/>
    </source>
</evidence>
<keyword evidence="3" id="KW-1185">Reference proteome</keyword>
<accession>A0ABT8SLF0</accession>
<evidence type="ECO:0000313" key="2">
    <source>
        <dbReference type="EMBL" id="MDO1559379.1"/>
    </source>
</evidence>
<dbReference type="EMBL" id="JAUKTR010000003">
    <property type="protein sequence ID" value="MDO1559379.1"/>
    <property type="molecule type" value="Genomic_DNA"/>
</dbReference>